<evidence type="ECO:0000259" key="5">
    <source>
        <dbReference type="PROSITE" id="PS50931"/>
    </source>
</evidence>
<reference evidence="8" key="3">
    <citation type="submission" date="2019-11" db="EMBL/GenBank/DDBJ databases">
        <authorList>
            <person name="Yao H."/>
            <person name="Du X."/>
            <person name="Yu R."/>
            <person name="Li A."/>
        </authorList>
    </citation>
    <scope>NUCLEOTIDE SEQUENCE</scope>
    <source>
        <strain evidence="8">19110F47</strain>
    </source>
</reference>
<dbReference type="InterPro" id="IPR050389">
    <property type="entry name" value="LysR-type_TF"/>
</dbReference>
<gene>
    <name evidence="7" type="ORF">BJN41_01480</name>
    <name evidence="8" type="ORF">GJD93_05385</name>
    <name evidence="6" type="ORF">HX110_09715</name>
</gene>
<dbReference type="GO" id="GO:0003677">
    <property type="term" value="F:DNA binding"/>
    <property type="evidence" value="ECO:0007669"/>
    <property type="project" value="UniProtKB-KW"/>
</dbReference>
<dbReference type="Gene3D" id="3.40.190.10">
    <property type="entry name" value="Periplasmic binding protein-like II"/>
    <property type="match status" value="2"/>
</dbReference>
<evidence type="ECO:0000313" key="6">
    <source>
        <dbReference type="EMBL" id="MDM1719398.1"/>
    </source>
</evidence>
<evidence type="ECO:0000313" key="8">
    <source>
        <dbReference type="EMBL" id="QGM27144.1"/>
    </source>
</evidence>
<dbReference type="PROSITE" id="PS50931">
    <property type="entry name" value="HTH_LYSR"/>
    <property type="match status" value="1"/>
</dbReference>
<reference evidence="6" key="5">
    <citation type="journal article" date="2022" name="Sci. Total Environ.">
        <title>Prevalence, transmission, and molecular epidemiology of tet(X)-positive bacteria among humans, animals, and environmental niches in China: An epidemiological, and genomic-based study.</title>
        <authorList>
            <person name="Dong N."/>
            <person name="Zeng Y."/>
            <person name="Cai C."/>
            <person name="Sun C."/>
            <person name="Lu J."/>
            <person name="Liu C."/>
            <person name="Zhou H."/>
            <person name="Sun Q."/>
            <person name="Shu L."/>
            <person name="Wang H."/>
            <person name="Wang Y."/>
            <person name="Wang S."/>
            <person name="Wu C."/>
            <person name="Chan E.W."/>
            <person name="Chen G."/>
            <person name="Shen Z."/>
            <person name="Chen S."/>
            <person name="Zhang R."/>
        </authorList>
    </citation>
    <scope>NUCLEOTIDE SEQUENCE</scope>
    <source>
        <strain evidence="6">DF49-4</strain>
    </source>
</reference>
<keyword evidence="3" id="KW-0238">DNA-binding</keyword>
<evidence type="ECO:0000313" key="9">
    <source>
        <dbReference type="Proteomes" id="UP000186931"/>
    </source>
</evidence>
<dbReference type="CDD" id="cd08459">
    <property type="entry name" value="PBP2_DntR_NahR_LinR_like"/>
    <property type="match status" value="1"/>
</dbReference>
<dbReference type="SUPFAM" id="SSF46785">
    <property type="entry name" value="Winged helix' DNA-binding domain"/>
    <property type="match status" value="1"/>
</dbReference>
<dbReference type="GO" id="GO:0003700">
    <property type="term" value="F:DNA-binding transcription factor activity"/>
    <property type="evidence" value="ECO:0007669"/>
    <property type="project" value="InterPro"/>
</dbReference>
<reference evidence="10" key="2">
    <citation type="submission" date="2019-11" db="EMBL/GenBank/DDBJ databases">
        <title>Escherichia coli 1916D6.</title>
        <authorList>
            <person name="Yao H."/>
            <person name="Du X."/>
            <person name="Yu R."/>
            <person name="Li A."/>
        </authorList>
    </citation>
    <scope>NUCLEOTIDE SEQUENCE [LARGE SCALE GENOMIC DNA]</scope>
    <source>
        <strain evidence="10">19110F47</strain>
    </source>
</reference>
<protein>
    <submittedName>
        <fullName evidence="7">LysR family transcriptional regulator</fullName>
    </submittedName>
</protein>
<dbReference type="SUPFAM" id="SSF53850">
    <property type="entry name" value="Periplasmic binding protein-like II"/>
    <property type="match status" value="1"/>
</dbReference>
<dbReference type="InterPro" id="IPR036388">
    <property type="entry name" value="WH-like_DNA-bd_sf"/>
</dbReference>
<evidence type="ECO:0000313" key="10">
    <source>
        <dbReference type="Proteomes" id="UP000405075"/>
    </source>
</evidence>
<dbReference type="PRINTS" id="PR00039">
    <property type="entry name" value="HTHLYSR"/>
</dbReference>
<feature type="domain" description="HTH lysR-type" evidence="5">
    <location>
        <begin position="4"/>
        <end position="61"/>
    </location>
</feature>
<dbReference type="InterPro" id="IPR000847">
    <property type="entry name" value="LysR_HTH_N"/>
</dbReference>
<keyword evidence="4" id="KW-0804">Transcription</keyword>
<name>A0A1E8E5I4_9GAMM</name>
<evidence type="ECO:0000256" key="3">
    <source>
        <dbReference type="ARBA" id="ARBA00023125"/>
    </source>
</evidence>
<evidence type="ECO:0000256" key="2">
    <source>
        <dbReference type="ARBA" id="ARBA00023015"/>
    </source>
</evidence>
<evidence type="ECO:0000313" key="7">
    <source>
        <dbReference type="EMBL" id="OFE44814.1"/>
    </source>
</evidence>
<dbReference type="InterPro" id="IPR005119">
    <property type="entry name" value="LysR_subst-bd"/>
</dbReference>
<dbReference type="Pfam" id="PF03466">
    <property type="entry name" value="LysR_substrate"/>
    <property type="match status" value="1"/>
</dbReference>
<proteinExistence type="inferred from homology"/>
<dbReference type="EMBL" id="CP046045">
    <property type="protein sequence ID" value="QGM27144.1"/>
    <property type="molecule type" value="Genomic_DNA"/>
</dbReference>
<evidence type="ECO:0000256" key="4">
    <source>
        <dbReference type="ARBA" id="ARBA00023163"/>
    </source>
</evidence>
<accession>A0A1E8E5I4</accession>
<reference evidence="6" key="4">
    <citation type="submission" date="2020-06" db="EMBL/GenBank/DDBJ databases">
        <authorList>
            <person name="Dong N."/>
        </authorList>
    </citation>
    <scope>NUCLEOTIDE SEQUENCE</scope>
    <source>
        <strain evidence="6">DF49-4</strain>
    </source>
</reference>
<dbReference type="Proteomes" id="UP000186931">
    <property type="component" value="Unassembled WGS sequence"/>
</dbReference>
<dbReference type="RefSeq" id="WP_004970549.1">
    <property type="nucleotide sequence ID" value="NZ_AP031566.1"/>
</dbReference>
<keyword evidence="2" id="KW-0805">Transcription regulation</keyword>
<dbReference type="PANTHER" id="PTHR30118:SF15">
    <property type="entry name" value="TRANSCRIPTIONAL REGULATORY PROTEIN"/>
    <property type="match status" value="1"/>
</dbReference>
<dbReference type="EMBL" id="MKQS01000001">
    <property type="protein sequence ID" value="OFE44814.1"/>
    <property type="molecule type" value="Genomic_DNA"/>
</dbReference>
<dbReference type="Gene3D" id="1.10.10.10">
    <property type="entry name" value="Winged helix-like DNA-binding domain superfamily/Winged helix DNA-binding domain"/>
    <property type="match status" value="1"/>
</dbReference>
<dbReference type="STRING" id="202956.BJN41_01480"/>
<dbReference type="AlphaFoldDB" id="A0A1E8E5I4"/>
<reference evidence="7 9" key="1">
    <citation type="submission" date="2016-10" db="EMBL/GenBank/DDBJ databases">
        <title>Genome of airborne Acinetobacter sp. 5-2Ac02 in the hospital environment: Species near to Acinetobacter towneri.</title>
        <authorList>
            <person name="Barbosa B."/>
            <person name="Fernandez-Garcia L."/>
            <person name="Gato E."/>
            <person name="Leao R."/>
            <person name="Albano R."/>
            <person name="Fernandez B."/>
            <person name="Fernandez-Cuenca F."/>
            <person name="Marques E."/>
            <person name="Tomas M."/>
        </authorList>
    </citation>
    <scope>NUCLEOTIDE SEQUENCE [LARGE SCALE GENOMIC DNA]</scope>
    <source>
        <strain evidence="7 9">5-2Ac02</strain>
    </source>
</reference>
<dbReference type="InterPro" id="IPR036390">
    <property type="entry name" value="WH_DNA-bd_sf"/>
</dbReference>
<dbReference type="eggNOG" id="COG0583">
    <property type="taxonomic scope" value="Bacteria"/>
</dbReference>
<dbReference type="Pfam" id="PF00126">
    <property type="entry name" value="HTH_1"/>
    <property type="match status" value="1"/>
</dbReference>
<dbReference type="PANTHER" id="PTHR30118">
    <property type="entry name" value="HTH-TYPE TRANSCRIPTIONAL REGULATOR LEUO-RELATED"/>
    <property type="match status" value="1"/>
</dbReference>
<evidence type="ECO:0000256" key="1">
    <source>
        <dbReference type="ARBA" id="ARBA00009437"/>
    </source>
</evidence>
<organism evidence="7 9">
    <name type="scientific">Acinetobacter towneri</name>
    <dbReference type="NCBI Taxonomy" id="202956"/>
    <lineage>
        <taxon>Bacteria</taxon>
        <taxon>Pseudomonadati</taxon>
        <taxon>Pseudomonadota</taxon>
        <taxon>Gammaproteobacteria</taxon>
        <taxon>Moraxellales</taxon>
        <taxon>Moraxellaceae</taxon>
        <taxon>Acinetobacter</taxon>
    </lineage>
</organism>
<comment type="similarity">
    <text evidence="1">Belongs to the LysR transcriptional regulatory family.</text>
</comment>
<dbReference type="Proteomes" id="UP000405075">
    <property type="component" value="Chromosome"/>
</dbReference>
<sequence length="299" mass="34596">MFKLDSKLLQIFYYVYKLKNVSAAADALGMSQPAVSNCLNKIRQHFNDPLFLRVGNEMLPTELAKQIFSPISEIINKIETVNNFKVDFDPTHSDQLFTLAMTDVSHLVLLPKLTKFLKKYAPSVRIKIRPITRETSYQMANGEIDFAIGFLPELEQGFYQQQLFLQYYVVISRKDHPRICEKSLDVEAYIRESHVDVDTSIGHYHIENELSNRGLRRNILMSIPSYLGVGLIVQETDMIATVPYYLSEVLLARGNLQVVSAPLNFPTYPVRQYWHTSCHHQTSHQWLRKVIFDLFSQHP</sequence>
<dbReference type="EMBL" id="JACANG010000017">
    <property type="protein sequence ID" value="MDM1719398.1"/>
    <property type="molecule type" value="Genomic_DNA"/>
</dbReference>
<dbReference type="Proteomes" id="UP001174419">
    <property type="component" value="Unassembled WGS sequence"/>
</dbReference>